<reference evidence="2 3" key="1">
    <citation type="journal article" date="2007" name="J. Bacteriol.">
        <title>The complete genome sequence of Roseobacter denitrificans reveals a mixotrophic rather than photosynthetic metabolism.</title>
        <authorList>
            <person name="Swingley W.D."/>
            <person name="Sadekar S."/>
            <person name="Mastrian S.D."/>
            <person name="Matthies H.J."/>
            <person name="Hao J."/>
            <person name="Ramos H."/>
            <person name="Acharya C.R."/>
            <person name="Conrad A.L."/>
            <person name="Taylor H.L."/>
            <person name="Dejesa L.C."/>
            <person name="Shah M.K."/>
            <person name="O'huallachain M.E."/>
            <person name="Lince M.T."/>
            <person name="Blankenship R.E."/>
            <person name="Beatty J.T."/>
            <person name="Touchman J.W."/>
        </authorList>
    </citation>
    <scope>NUCLEOTIDE SEQUENCE [LARGE SCALE GENOMIC DNA]</scope>
    <source>
        <strain evidence="3">ATCC 33942 / OCh 114</strain>
    </source>
</reference>
<accession>Q164L0</accession>
<feature type="signal peptide" evidence="1">
    <location>
        <begin position="1"/>
        <end position="23"/>
    </location>
</feature>
<dbReference type="KEGG" id="rde:RD1_3072"/>
<evidence type="ECO:0000313" key="2">
    <source>
        <dbReference type="EMBL" id="ABG32583.1"/>
    </source>
</evidence>
<keyword evidence="3" id="KW-1185">Reference proteome</keyword>
<evidence type="ECO:0000256" key="1">
    <source>
        <dbReference type="SAM" id="SignalP"/>
    </source>
</evidence>
<organism evidence="2 3">
    <name type="scientific">Roseobacter denitrificans (strain ATCC 33942 / OCh 114)</name>
    <name type="common">Erythrobacter sp. (strain OCh 114)</name>
    <name type="synonym">Roseobacter denitrificans</name>
    <dbReference type="NCBI Taxonomy" id="375451"/>
    <lineage>
        <taxon>Bacteria</taxon>
        <taxon>Pseudomonadati</taxon>
        <taxon>Pseudomonadota</taxon>
        <taxon>Alphaproteobacteria</taxon>
        <taxon>Rhodobacterales</taxon>
        <taxon>Roseobacteraceae</taxon>
        <taxon>Roseobacter</taxon>
    </lineage>
</organism>
<dbReference type="STRING" id="375451.RD1_3072"/>
<keyword evidence="1" id="KW-0732">Signal</keyword>
<proteinExistence type="predicted"/>
<dbReference type="AlphaFoldDB" id="Q164L0"/>
<sequence>MNITIHMSLAALLVFGLTGKAQAYCPEPSYWRGISFETQVESYLEYLLCLHNGQVGTLNELSIQQSSMRSEIATVSDRSDEALKQLLSMYVELGTTNAELVAKVEMLEERLQALELRAPE</sequence>
<dbReference type="HOGENOM" id="CLU_2047955_0_0_5"/>
<dbReference type="RefSeq" id="WP_011569199.1">
    <property type="nucleotide sequence ID" value="NC_008209.1"/>
</dbReference>
<dbReference type="Proteomes" id="UP000007029">
    <property type="component" value="Chromosome"/>
</dbReference>
<name>Q164L0_ROSDO</name>
<protein>
    <submittedName>
        <fullName evidence="2">Uncharacterized protein</fullName>
    </submittedName>
</protein>
<dbReference type="EMBL" id="CP000362">
    <property type="protein sequence ID" value="ABG32583.1"/>
    <property type="molecule type" value="Genomic_DNA"/>
</dbReference>
<evidence type="ECO:0000313" key="3">
    <source>
        <dbReference type="Proteomes" id="UP000007029"/>
    </source>
</evidence>
<feature type="chain" id="PRO_5004184044" evidence="1">
    <location>
        <begin position="24"/>
        <end position="120"/>
    </location>
</feature>
<gene>
    <name evidence="2" type="ordered locus">RD1_3072</name>
</gene>